<dbReference type="RefSeq" id="WP_268944685.1">
    <property type="nucleotide sequence ID" value="NZ_JAPTYD010000164.1"/>
</dbReference>
<dbReference type="Proteomes" id="UP001149822">
    <property type="component" value="Unassembled WGS sequence"/>
</dbReference>
<keyword evidence="2" id="KW-1185">Reference proteome</keyword>
<organism evidence="1 2">
    <name type="scientific">Paracoccus benzoatiresistens</name>
    <dbReference type="NCBI Taxonomy" id="2997341"/>
    <lineage>
        <taxon>Bacteria</taxon>
        <taxon>Pseudomonadati</taxon>
        <taxon>Pseudomonadota</taxon>
        <taxon>Alphaproteobacteria</taxon>
        <taxon>Rhodobacterales</taxon>
        <taxon>Paracoccaceae</taxon>
        <taxon>Paracoccus</taxon>
    </lineage>
</organism>
<reference evidence="1" key="1">
    <citation type="submission" date="2022-12" db="EMBL/GenBank/DDBJ databases">
        <title>Paracoccus sp. EF6 isolated from a lake water.</title>
        <authorList>
            <person name="Liu H."/>
        </authorList>
    </citation>
    <scope>NUCLEOTIDE SEQUENCE</scope>
    <source>
        <strain evidence="1">EF6</strain>
    </source>
</reference>
<name>A0ABT4JBY5_9RHOB</name>
<comment type="caution">
    <text evidence="1">The sequence shown here is derived from an EMBL/GenBank/DDBJ whole genome shotgun (WGS) entry which is preliminary data.</text>
</comment>
<accession>A0ABT4JBY5</accession>
<proteinExistence type="predicted"/>
<sequence length="69" mass="7647">MVIVDSVVVSKLDTEGFILFLKSLGHPQTGMQLLVKIVYPDDAELIRGWFKDSWLGATSVGELTIHAFL</sequence>
<dbReference type="EMBL" id="JAPTYD010000164">
    <property type="protein sequence ID" value="MCZ0964604.1"/>
    <property type="molecule type" value="Genomic_DNA"/>
</dbReference>
<evidence type="ECO:0000313" key="1">
    <source>
        <dbReference type="EMBL" id="MCZ0964604.1"/>
    </source>
</evidence>
<gene>
    <name evidence="1" type="ORF">OU682_24010</name>
</gene>
<protein>
    <submittedName>
        <fullName evidence="1">Uncharacterized protein</fullName>
    </submittedName>
</protein>
<evidence type="ECO:0000313" key="2">
    <source>
        <dbReference type="Proteomes" id="UP001149822"/>
    </source>
</evidence>